<dbReference type="CDD" id="cd11386">
    <property type="entry name" value="MCP_signal"/>
    <property type="match status" value="1"/>
</dbReference>
<evidence type="ECO:0000256" key="2">
    <source>
        <dbReference type="ARBA" id="ARBA00022481"/>
    </source>
</evidence>
<dbReference type="STRING" id="1164594.SAMN05216204_103209"/>
<dbReference type="FunFam" id="1.10.287.950:FF:000001">
    <property type="entry name" value="Methyl-accepting chemotaxis sensory transducer"/>
    <property type="match status" value="1"/>
</dbReference>
<accession>A0A1I1G6L0</accession>
<feature type="compositionally biased region" description="Low complexity" evidence="5">
    <location>
        <begin position="551"/>
        <end position="583"/>
    </location>
</feature>
<dbReference type="PROSITE" id="PS50111">
    <property type="entry name" value="CHEMOTAXIS_TRANSDUC_2"/>
    <property type="match status" value="1"/>
</dbReference>
<dbReference type="PRINTS" id="PR00260">
    <property type="entry name" value="CHEMTRNSDUCR"/>
</dbReference>
<dbReference type="GO" id="GO:0007165">
    <property type="term" value="P:signal transduction"/>
    <property type="evidence" value="ECO:0007669"/>
    <property type="project" value="UniProtKB-KW"/>
</dbReference>
<dbReference type="SMART" id="SM00283">
    <property type="entry name" value="MA"/>
    <property type="match status" value="1"/>
</dbReference>
<dbReference type="GO" id="GO:0004888">
    <property type="term" value="F:transmembrane signaling receptor activity"/>
    <property type="evidence" value="ECO:0007669"/>
    <property type="project" value="InterPro"/>
</dbReference>
<comment type="subcellular location">
    <subcellularLocation>
        <location evidence="1">Membrane</location>
    </subcellularLocation>
</comment>
<keyword evidence="9" id="KW-1185">Reference proteome</keyword>
<evidence type="ECO:0000256" key="3">
    <source>
        <dbReference type="ARBA" id="ARBA00029447"/>
    </source>
</evidence>
<dbReference type="InterPro" id="IPR024478">
    <property type="entry name" value="HlyB_4HB_MCP"/>
</dbReference>
<feature type="domain" description="Methyl-accepting transducer" evidence="7">
    <location>
        <begin position="276"/>
        <end position="505"/>
    </location>
</feature>
<dbReference type="Pfam" id="PF12729">
    <property type="entry name" value="4HB_MCP_1"/>
    <property type="match status" value="1"/>
</dbReference>
<dbReference type="RefSeq" id="WP_229408541.1">
    <property type="nucleotide sequence ID" value="NZ_FOLD01000003.1"/>
</dbReference>
<dbReference type="InterPro" id="IPR004090">
    <property type="entry name" value="Chemotax_Me-accpt_rcpt"/>
</dbReference>
<evidence type="ECO:0000256" key="1">
    <source>
        <dbReference type="ARBA" id="ARBA00004370"/>
    </source>
</evidence>
<dbReference type="GO" id="GO:0005886">
    <property type="term" value="C:plasma membrane"/>
    <property type="evidence" value="ECO:0007669"/>
    <property type="project" value="TreeGrafter"/>
</dbReference>
<evidence type="ECO:0000313" key="9">
    <source>
        <dbReference type="Proteomes" id="UP000198639"/>
    </source>
</evidence>
<feature type="transmembrane region" description="Helical" evidence="6">
    <location>
        <begin position="195"/>
        <end position="214"/>
    </location>
</feature>
<keyword evidence="6" id="KW-1133">Transmembrane helix</keyword>
<name>A0A1I1G6L0_9BURK</name>
<keyword evidence="6" id="KW-0472">Membrane</keyword>
<evidence type="ECO:0000259" key="7">
    <source>
        <dbReference type="PROSITE" id="PS50111"/>
    </source>
</evidence>
<keyword evidence="2" id="KW-0488">Methylation</keyword>
<feature type="region of interest" description="Disordered" evidence="5">
    <location>
        <begin position="546"/>
        <end position="591"/>
    </location>
</feature>
<reference evidence="9" key="1">
    <citation type="submission" date="2016-10" db="EMBL/GenBank/DDBJ databases">
        <authorList>
            <person name="Varghese N."/>
            <person name="Submissions S."/>
        </authorList>
    </citation>
    <scope>NUCLEOTIDE SEQUENCE [LARGE SCALE GENOMIC DNA]</scope>
    <source>
        <strain evidence="9">CGMCC 1.12041</strain>
    </source>
</reference>
<dbReference type="InterPro" id="IPR047347">
    <property type="entry name" value="YvaQ-like_sensor"/>
</dbReference>
<dbReference type="GO" id="GO:0006935">
    <property type="term" value="P:chemotaxis"/>
    <property type="evidence" value="ECO:0007669"/>
    <property type="project" value="InterPro"/>
</dbReference>
<dbReference type="SUPFAM" id="SSF58104">
    <property type="entry name" value="Methyl-accepting chemotaxis protein (MCP) signaling domain"/>
    <property type="match status" value="1"/>
</dbReference>
<dbReference type="CDD" id="cd19411">
    <property type="entry name" value="MCP2201-like_sensor"/>
    <property type="match status" value="1"/>
</dbReference>
<keyword evidence="4" id="KW-0807">Transducer</keyword>
<dbReference type="Proteomes" id="UP000198639">
    <property type="component" value="Unassembled WGS sequence"/>
</dbReference>
<evidence type="ECO:0000313" key="8">
    <source>
        <dbReference type="EMBL" id="SFC07194.1"/>
    </source>
</evidence>
<evidence type="ECO:0000256" key="6">
    <source>
        <dbReference type="SAM" id="Phobius"/>
    </source>
</evidence>
<dbReference type="AlphaFoldDB" id="A0A1I1G6L0"/>
<feature type="transmembrane region" description="Helical" evidence="6">
    <location>
        <begin position="12"/>
        <end position="33"/>
    </location>
</feature>
<organism evidence="8 9">
    <name type="scientific">Massilia yuzhufengensis</name>
    <dbReference type="NCBI Taxonomy" id="1164594"/>
    <lineage>
        <taxon>Bacteria</taxon>
        <taxon>Pseudomonadati</taxon>
        <taxon>Pseudomonadota</taxon>
        <taxon>Betaproteobacteria</taxon>
        <taxon>Burkholderiales</taxon>
        <taxon>Oxalobacteraceae</taxon>
        <taxon>Telluria group</taxon>
        <taxon>Massilia</taxon>
    </lineage>
</organism>
<dbReference type="EMBL" id="FOLD01000003">
    <property type="protein sequence ID" value="SFC07194.1"/>
    <property type="molecule type" value="Genomic_DNA"/>
</dbReference>
<dbReference type="PANTHER" id="PTHR43531:SF14">
    <property type="entry name" value="METHYL-ACCEPTING CHEMOTAXIS PROTEIN I-RELATED"/>
    <property type="match status" value="1"/>
</dbReference>
<dbReference type="InterPro" id="IPR051310">
    <property type="entry name" value="MCP_chemotaxis"/>
</dbReference>
<sequence>MAFLNKLKVGTRLALGFALVLVLLVAVTVVGILRMSQIQDRLDQVISVSNVSTGLVIDMRNNVSERVASLRVLTLMTDPADMEPEMVKFKEQTRKYDEAQKKLSAIFAAHASDKEKALLGQIKEFEGAAMPAIQKASELYLANNAMDATRVMIREVRPVQKKWTEALDQLAALEDKQNAQSKTDAEAEFVNARNFMIVLLLVAVGMGMAAAWVISRSLRKQLGGEPAYTASIASSIAHGDLSIAIETDSSDRGSLLVEMKEMRNSLVGIVDQVRRGTETIGTASREIAAGNIDLSSRTELQASSLEKTASAMEELTSTVKQNADNAREANSLAATASNVALKGGEVVSQVVGTMGEINASANKIADIISVIDGIAFQTNILALNAAVEAARAGEQGRGFAVVASEVRNLAQRSAAAAKEIKTLIGDSVEKVERGSKLVGQAGVTMDEVVASVKRVTDIMSEIANASAEQSAGIEQVNLSIIEMDSMTQQNAALVEEAAAAAQSLQDQASELTRVVSIFKLTEGEQQADAPAPVAATSTAVVVRPAAPKRPAPALKKPVVKKPAAAASHDAPAAPAKPKKAATAGNDEWEEF</sequence>
<dbReference type="PANTHER" id="PTHR43531">
    <property type="entry name" value="PROTEIN ICFG"/>
    <property type="match status" value="1"/>
</dbReference>
<evidence type="ECO:0000256" key="5">
    <source>
        <dbReference type="SAM" id="MobiDB-lite"/>
    </source>
</evidence>
<proteinExistence type="inferred from homology"/>
<evidence type="ECO:0000256" key="4">
    <source>
        <dbReference type="PROSITE-ProRule" id="PRU00284"/>
    </source>
</evidence>
<comment type="similarity">
    <text evidence="3">Belongs to the methyl-accepting chemotaxis (MCP) protein family.</text>
</comment>
<gene>
    <name evidence="8" type="ORF">SAMN05216204_103209</name>
</gene>
<protein>
    <submittedName>
        <fullName evidence="8">Methyl-accepting chemotaxis protein</fullName>
    </submittedName>
</protein>
<dbReference type="Gene3D" id="1.10.287.950">
    <property type="entry name" value="Methyl-accepting chemotaxis protein"/>
    <property type="match status" value="1"/>
</dbReference>
<dbReference type="Pfam" id="PF00015">
    <property type="entry name" value="MCPsignal"/>
    <property type="match status" value="1"/>
</dbReference>
<keyword evidence="6" id="KW-0812">Transmembrane</keyword>
<dbReference type="InterPro" id="IPR004089">
    <property type="entry name" value="MCPsignal_dom"/>
</dbReference>